<dbReference type="Proteomes" id="UP000468388">
    <property type="component" value="Unassembled WGS sequence"/>
</dbReference>
<dbReference type="PANTHER" id="PTHR30146:SF109">
    <property type="entry name" value="HTH-TYPE TRANSCRIPTIONAL REGULATOR GALS"/>
    <property type="match status" value="1"/>
</dbReference>
<sequence>MKKLRIKDIANDLNISKTAVSFILNGVAQEKRISEELVERVERYIREVGFRPSPIARGLRTGKSNIIGLMVESISDPFFATIARLIENMAYKQGYRIIYCSTDNDTEKTKELINVLRERNVDGYIISPPPGVEKEINELIRAGLPVVMFDRYLPKVKTDYVVIDNEFSAENATRYLIHQGYRNIAFITFSSSLTQMKGRMKGYRTALKEEGLKPYVMEIDFTPEEKVMVQGVREFLAANPKLDAVLFGAIQAGSCGLKAITQLKLKVPQDLAVISFDDHDIFELFSTPVTAIAQPIDKIAHKVISILLERLEEGDNAAAPKEIVLKTKLKVRKSSVPAK</sequence>
<evidence type="ECO:0000256" key="3">
    <source>
        <dbReference type="ARBA" id="ARBA00023163"/>
    </source>
</evidence>
<keyword evidence="2" id="KW-0238">DNA-binding</keyword>
<evidence type="ECO:0000313" key="5">
    <source>
        <dbReference type="EMBL" id="MVT42918.1"/>
    </source>
</evidence>
<dbReference type="InterPro" id="IPR000843">
    <property type="entry name" value="HTH_LacI"/>
</dbReference>
<dbReference type="InterPro" id="IPR028082">
    <property type="entry name" value="Peripla_BP_I"/>
</dbReference>
<evidence type="ECO:0000313" key="6">
    <source>
        <dbReference type="Proteomes" id="UP000468388"/>
    </source>
</evidence>
<keyword evidence="6" id="KW-1185">Reference proteome</keyword>
<dbReference type="Pfam" id="PF00356">
    <property type="entry name" value="LacI"/>
    <property type="match status" value="1"/>
</dbReference>
<comment type="caution">
    <text evidence="5">The sequence shown here is derived from an EMBL/GenBank/DDBJ whole genome shotgun (WGS) entry which is preliminary data.</text>
</comment>
<keyword evidence="1" id="KW-0805">Transcription regulation</keyword>
<dbReference type="AlphaFoldDB" id="A0A6N8JF21"/>
<reference evidence="5 6" key="1">
    <citation type="submission" date="2019-12" db="EMBL/GenBank/DDBJ databases">
        <title>The draft genomic sequence of strain Chitinophaga oryziterrae JCM 16595.</title>
        <authorList>
            <person name="Zhang X."/>
        </authorList>
    </citation>
    <scope>NUCLEOTIDE SEQUENCE [LARGE SCALE GENOMIC DNA]</scope>
    <source>
        <strain evidence="5 6">JCM 16595</strain>
    </source>
</reference>
<dbReference type="CDD" id="cd19977">
    <property type="entry name" value="PBP1_EndR-like"/>
    <property type="match status" value="1"/>
</dbReference>
<dbReference type="PANTHER" id="PTHR30146">
    <property type="entry name" value="LACI-RELATED TRANSCRIPTIONAL REPRESSOR"/>
    <property type="match status" value="1"/>
</dbReference>
<dbReference type="CDD" id="cd01392">
    <property type="entry name" value="HTH_LacI"/>
    <property type="match status" value="1"/>
</dbReference>
<dbReference type="Gene3D" id="3.40.50.2300">
    <property type="match status" value="2"/>
</dbReference>
<organism evidence="5 6">
    <name type="scientific">Chitinophaga oryziterrae</name>
    <dbReference type="NCBI Taxonomy" id="1031224"/>
    <lineage>
        <taxon>Bacteria</taxon>
        <taxon>Pseudomonadati</taxon>
        <taxon>Bacteroidota</taxon>
        <taxon>Chitinophagia</taxon>
        <taxon>Chitinophagales</taxon>
        <taxon>Chitinophagaceae</taxon>
        <taxon>Chitinophaga</taxon>
    </lineage>
</organism>
<dbReference type="InterPro" id="IPR010982">
    <property type="entry name" value="Lambda_DNA-bd_dom_sf"/>
</dbReference>
<feature type="domain" description="HTH lacI-type" evidence="4">
    <location>
        <begin position="4"/>
        <end position="61"/>
    </location>
</feature>
<evidence type="ECO:0000259" key="4">
    <source>
        <dbReference type="PROSITE" id="PS50932"/>
    </source>
</evidence>
<gene>
    <name evidence="5" type="ORF">GO495_20145</name>
</gene>
<dbReference type="SUPFAM" id="SSF47413">
    <property type="entry name" value="lambda repressor-like DNA-binding domains"/>
    <property type="match status" value="1"/>
</dbReference>
<dbReference type="Gene3D" id="1.10.260.40">
    <property type="entry name" value="lambda repressor-like DNA-binding domains"/>
    <property type="match status" value="1"/>
</dbReference>
<dbReference type="InterPro" id="IPR046335">
    <property type="entry name" value="LacI/GalR-like_sensor"/>
</dbReference>
<dbReference type="RefSeq" id="WP_205691295.1">
    <property type="nucleotide sequence ID" value="NZ_BAAAZB010000004.1"/>
</dbReference>
<accession>A0A6N8JF21</accession>
<dbReference type="EMBL" id="WRXO01000006">
    <property type="protein sequence ID" value="MVT42918.1"/>
    <property type="molecule type" value="Genomic_DNA"/>
</dbReference>
<protein>
    <submittedName>
        <fullName evidence="5">Substrate-binding domain-containing protein</fullName>
    </submittedName>
</protein>
<dbReference type="SMART" id="SM00354">
    <property type="entry name" value="HTH_LACI"/>
    <property type="match status" value="1"/>
</dbReference>
<dbReference type="SUPFAM" id="SSF53822">
    <property type="entry name" value="Periplasmic binding protein-like I"/>
    <property type="match status" value="1"/>
</dbReference>
<dbReference type="Pfam" id="PF13377">
    <property type="entry name" value="Peripla_BP_3"/>
    <property type="match status" value="1"/>
</dbReference>
<keyword evidence="3" id="KW-0804">Transcription</keyword>
<evidence type="ECO:0000256" key="1">
    <source>
        <dbReference type="ARBA" id="ARBA00023015"/>
    </source>
</evidence>
<dbReference type="PROSITE" id="PS50932">
    <property type="entry name" value="HTH_LACI_2"/>
    <property type="match status" value="1"/>
</dbReference>
<evidence type="ECO:0000256" key="2">
    <source>
        <dbReference type="ARBA" id="ARBA00023125"/>
    </source>
</evidence>
<dbReference type="GO" id="GO:0000976">
    <property type="term" value="F:transcription cis-regulatory region binding"/>
    <property type="evidence" value="ECO:0007669"/>
    <property type="project" value="TreeGrafter"/>
</dbReference>
<proteinExistence type="predicted"/>
<dbReference type="GO" id="GO:0003700">
    <property type="term" value="F:DNA-binding transcription factor activity"/>
    <property type="evidence" value="ECO:0007669"/>
    <property type="project" value="TreeGrafter"/>
</dbReference>
<name>A0A6N8JF21_9BACT</name>